<name>A0ABY0H538_9PEZI</name>
<gene>
    <name evidence="2" type="ORF">DL762_006438</name>
</gene>
<feature type="compositionally biased region" description="Polar residues" evidence="1">
    <location>
        <begin position="102"/>
        <end position="130"/>
    </location>
</feature>
<evidence type="ECO:0000313" key="2">
    <source>
        <dbReference type="EMBL" id="RYO82774.1"/>
    </source>
</evidence>
<keyword evidence="3" id="KW-1185">Reference proteome</keyword>
<reference evidence="2 3" key="1">
    <citation type="submission" date="2018-06" db="EMBL/GenBank/DDBJ databases">
        <title>Complete Genomes of Monosporascus.</title>
        <authorList>
            <person name="Robinson A.J."/>
            <person name="Natvig D.O."/>
        </authorList>
    </citation>
    <scope>NUCLEOTIDE SEQUENCE [LARGE SCALE GENOMIC DNA]</scope>
    <source>
        <strain evidence="2 3">CBS 609.92</strain>
    </source>
</reference>
<accession>A0ABY0H538</accession>
<protein>
    <recommendedName>
        <fullName evidence="4">Clr5 domain-containing protein</fullName>
    </recommendedName>
</protein>
<dbReference type="EMBL" id="QJNS01000206">
    <property type="protein sequence ID" value="RYO82774.1"/>
    <property type="molecule type" value="Genomic_DNA"/>
</dbReference>
<evidence type="ECO:0000256" key="1">
    <source>
        <dbReference type="SAM" id="MobiDB-lite"/>
    </source>
</evidence>
<organism evidence="2 3">
    <name type="scientific">Monosporascus cannonballus</name>
    <dbReference type="NCBI Taxonomy" id="155416"/>
    <lineage>
        <taxon>Eukaryota</taxon>
        <taxon>Fungi</taxon>
        <taxon>Dikarya</taxon>
        <taxon>Ascomycota</taxon>
        <taxon>Pezizomycotina</taxon>
        <taxon>Sordariomycetes</taxon>
        <taxon>Xylariomycetidae</taxon>
        <taxon>Xylariales</taxon>
        <taxon>Xylariales incertae sedis</taxon>
        <taxon>Monosporascus</taxon>
    </lineage>
</organism>
<sequence>MNPLMNSTYAAAHGSGAAGQPSVTDVAQLNKDEVMAAWNHLKLQVNRFADKNLIVHLMKQEVQQEDIRYAVDRGFPDRVYVASTFHFDEAGVALPYPPPSRVTPSGSDAAVGSTSSFRAPNYVNGTTRAGSVSKPRSKSKPRRPGEIKRRAATKTANLPSITSPVTSSVTSVYETSEAISGAEDDMIGGDIAVDNHMSPEELMPHYAIYNSPAPVVSGDGVTENLENAIQLLLNDTYNSAVVFGRETNVPGESAAGIHDTFKGGESSFELGPLLNGNIDPTLHEYQPPISEPPFDGGSDHDSLFGDYSEAPGYNMTANDWMDIMNKENFSTP</sequence>
<evidence type="ECO:0000313" key="3">
    <source>
        <dbReference type="Proteomes" id="UP000294003"/>
    </source>
</evidence>
<evidence type="ECO:0008006" key="4">
    <source>
        <dbReference type="Google" id="ProtNLM"/>
    </source>
</evidence>
<comment type="caution">
    <text evidence="2">The sequence shown here is derived from an EMBL/GenBank/DDBJ whole genome shotgun (WGS) entry which is preliminary data.</text>
</comment>
<proteinExistence type="predicted"/>
<feature type="region of interest" description="Disordered" evidence="1">
    <location>
        <begin position="98"/>
        <end position="167"/>
    </location>
</feature>
<dbReference type="Proteomes" id="UP000294003">
    <property type="component" value="Unassembled WGS sequence"/>
</dbReference>